<evidence type="ECO:0000259" key="15">
    <source>
        <dbReference type="Pfam" id="PF24874"/>
    </source>
</evidence>
<evidence type="ECO:0000259" key="11">
    <source>
        <dbReference type="Pfam" id="PF12166"/>
    </source>
</evidence>
<feature type="transmembrane region" description="Helical" evidence="10">
    <location>
        <begin position="116"/>
        <end position="138"/>
    </location>
</feature>
<feature type="transmembrane region" description="Helical" evidence="10">
    <location>
        <begin position="1160"/>
        <end position="1180"/>
    </location>
</feature>
<sequence length="1496" mass="173182">MDYIIRHIGLLRLDSISPFTGIRLLTPEVIMVWSITYHSWLTFVLLLWAIALCVIPEHRRRMETSSPFLVFYSVFLLLCQYLYSMDLSDMELPQEVAGINLLHQHELGLERYETGIALFMQLLSTVFFLIITVIQLHYCHKEFLKMSELRQRSGTLHQIADKKTAMKQDHGPVKEKRDRQLSLHPHKRLLVVTTLFALVEVVQLFKRHRDGVVPTRPLVLFPQITRICLVMMVVLIAFRMDVYALFYAFWLCILFSINRENLGKFWFFLKLFIMIVIPIQYFMVIGLPPGLCIGDIVLLLFVCQQSLVMNIERRSVIENYPGGSNRCISWEINQPDFVNPVPDFITYTRSWLDGIKRVFIMVENWLVLGIVFMAGTSQVNLFSIGYLVGTFILMWQGRDTYLMPISIIKQRWNFLLAYNVGVITLKTAFQIVGCVFAEEAQSVLSKPFLLQYHQVCTTRPYQGGVVWDGICFVALIFRRRLFNSYYFLHLVNELKAMRALASRGAELIEELQLSRIVEQQIQERQTLKTIKVKMERIKSTQQKIQGARFKEPENHSAAVRSGDYFMFDEVEDVDEDENEDDDDENLLNPETRGITVSKFLATAIKTDIENAADLCLDQDSGYNYAASIVEELIFHSTEVALRVSRSSLMSSDRMKPRSGDWAFPETNSSSANLEFGSKFDHPSGSEAETASSEIKTKKSGLSRKIWILIKFLLAFVESCIVSITQYLNMKTRDFRYVIRSLTAEKKLLKAVRHLIGLSWLLEGLKSSKPPFPLPERDIDKSIELLDLPEETAKKDHIIDVDTRRDLILRTVDQPLIVQLFIALYYALLSHSELISYLAVFIHQMKSASILSLPLPFMVFLWGTLNIPRPSKTFWVTLIAYTETIVIVKCVYQFDLIAWNQQSTPDNVPLYPPRIIGIEQKTNYFFIDLVLLLVLFSHRIMLKTLGLWKSDYEDPVKFTKKEEMFIVESTSLDMALFSHDDNNQNETTRGGSSLRPVEGIPSYQPHFSKQVLVRTEVQNIMDHYPAVIKLAALRYFNPMKKFFKNLLAPRPRHTVDVYTPMFFCDFLNFLVIVIGVESFAQEYSGDVMTYLMENKVPMLFLSMLLLQFFLIVVDRALYLRKNIVGKIVFHYILVIGIHIWMFFVLPGFTERQFNMRLPPQIWYMFKCIYFLLSAYQIRCGYPTRIIGNVFCKKYNISNFVLLIGYLNLPFLYELRTLMDWMWTDTSMSVFEWLKMEDIFNNVFQTKCSRRIELKYPQARGVKKRALFKYLMGGGAQLMIIAMIWLPLLVFALGRQVGKPNIPYEVSVSLSIGAYTPLYTMKAKYIKSINEQQWSQMINIYKANRESSTILSGYDEEDIGVISLGGNSTAVWGISPPDLDKLILEVKSSSTLVFKLKWNLRRHSNSPTVPEEVTGFSNWDLIAEDPQRKVLASMLSKTNTSQSLKLHDVLPKFLKLCHDIYLVRESGELALEEDLYAKLVFLYRSPETIIKLTRVPEQ</sequence>
<evidence type="ECO:0000256" key="9">
    <source>
        <dbReference type="ARBA" id="ARBA00023303"/>
    </source>
</evidence>
<keyword evidence="7" id="KW-0406">Ion transport</keyword>
<protein>
    <submittedName>
        <fullName evidence="16">(California timema) hypothetical protein</fullName>
    </submittedName>
</protein>
<dbReference type="Pfam" id="PF23188">
    <property type="entry name" value="THU_Piezo1"/>
    <property type="match status" value="1"/>
</dbReference>
<evidence type="ECO:0000256" key="10">
    <source>
        <dbReference type="SAM" id="Phobius"/>
    </source>
</evidence>
<dbReference type="Pfam" id="PF15917">
    <property type="entry name" value="Piezo_TM25-28"/>
    <property type="match status" value="1"/>
</dbReference>
<dbReference type="InterPro" id="IPR031334">
    <property type="entry name" value="Piezo_cap_dom"/>
</dbReference>
<reference evidence="16" key="1">
    <citation type="submission" date="2020-11" db="EMBL/GenBank/DDBJ databases">
        <authorList>
            <person name="Tran Van P."/>
        </authorList>
    </citation>
    <scope>NUCLEOTIDE SEQUENCE</scope>
</reference>
<feature type="transmembrane region" description="Helical" evidence="10">
    <location>
        <begin position="67"/>
        <end position="83"/>
    </location>
</feature>
<dbReference type="Pfam" id="PF24874">
    <property type="entry name" value="Piezo_THU9_anchor"/>
    <property type="match status" value="1"/>
</dbReference>
<dbReference type="GO" id="GO:0008381">
    <property type="term" value="F:mechanosensitive monoatomic ion channel activity"/>
    <property type="evidence" value="ECO:0007669"/>
    <property type="project" value="InterPro"/>
</dbReference>
<feature type="transmembrane region" description="Helical" evidence="10">
    <location>
        <begin position="365"/>
        <end position="395"/>
    </location>
</feature>
<keyword evidence="9" id="KW-0407">Ion channel</keyword>
<feature type="transmembrane region" description="Helical" evidence="10">
    <location>
        <begin position="265"/>
        <end position="287"/>
    </location>
</feature>
<organism evidence="16">
    <name type="scientific">Timema californicum</name>
    <name type="common">California timema</name>
    <name type="synonym">Walking stick</name>
    <dbReference type="NCBI Taxonomy" id="61474"/>
    <lineage>
        <taxon>Eukaryota</taxon>
        <taxon>Metazoa</taxon>
        <taxon>Ecdysozoa</taxon>
        <taxon>Arthropoda</taxon>
        <taxon>Hexapoda</taxon>
        <taxon>Insecta</taxon>
        <taxon>Pterygota</taxon>
        <taxon>Neoptera</taxon>
        <taxon>Polyneoptera</taxon>
        <taxon>Phasmatodea</taxon>
        <taxon>Timematodea</taxon>
        <taxon>Timematoidea</taxon>
        <taxon>Timematidae</taxon>
        <taxon>Timema</taxon>
    </lineage>
</organism>
<evidence type="ECO:0000256" key="5">
    <source>
        <dbReference type="ARBA" id="ARBA00022692"/>
    </source>
</evidence>
<feature type="transmembrane region" description="Helical" evidence="10">
    <location>
        <begin position="1128"/>
        <end position="1148"/>
    </location>
</feature>
<evidence type="ECO:0000256" key="3">
    <source>
        <dbReference type="ARBA" id="ARBA00022448"/>
    </source>
</evidence>
<proteinExistence type="inferred from homology"/>
<feature type="domain" description="Piezo TM25-28" evidence="12">
    <location>
        <begin position="338"/>
        <end position="550"/>
    </location>
</feature>
<gene>
    <name evidence="16" type="ORF">TCMB3V08_LOCUS2962</name>
</gene>
<dbReference type="Pfam" id="PF24871">
    <property type="entry name" value="Piezo_TM1-24"/>
    <property type="match status" value="2"/>
</dbReference>
<keyword evidence="4" id="KW-1003">Cell membrane</keyword>
<comment type="similarity">
    <text evidence="2">Belongs to the PIEZO (TC 1.A.75) family.</text>
</comment>
<feature type="transmembrane region" description="Helical" evidence="10">
    <location>
        <begin position="846"/>
        <end position="864"/>
    </location>
</feature>
<name>A0A7R9J0H5_TIMCA</name>
<feature type="transmembrane region" description="Helical" evidence="10">
    <location>
        <begin position="1095"/>
        <end position="1116"/>
    </location>
</feature>
<dbReference type="PANTHER" id="PTHR47049">
    <property type="entry name" value="PIEZO-TYPE MECHANOSENSITIVE ION CHANNEL HOMOLOG"/>
    <property type="match status" value="1"/>
</dbReference>
<dbReference type="EMBL" id="OE179974">
    <property type="protein sequence ID" value="CAD7570257.1"/>
    <property type="molecule type" value="Genomic_DNA"/>
</dbReference>
<feature type="transmembrane region" description="Helical" evidence="10">
    <location>
        <begin position="705"/>
        <end position="727"/>
    </location>
</feature>
<comment type="subcellular location">
    <subcellularLocation>
        <location evidence="1">Cell membrane</location>
        <topology evidence="1">Multi-pass membrane protein</topology>
    </subcellularLocation>
</comment>
<keyword evidence="5 10" id="KW-0812">Transmembrane</keyword>
<evidence type="ECO:0000256" key="2">
    <source>
        <dbReference type="ARBA" id="ARBA00007821"/>
    </source>
</evidence>
<dbReference type="GO" id="GO:0005886">
    <property type="term" value="C:plasma membrane"/>
    <property type="evidence" value="ECO:0007669"/>
    <property type="project" value="UniProtKB-SubCell"/>
</dbReference>
<evidence type="ECO:0000259" key="14">
    <source>
        <dbReference type="Pfam" id="PF24871"/>
    </source>
</evidence>
<feature type="transmembrane region" description="Helical" evidence="10">
    <location>
        <begin position="1268"/>
        <end position="1291"/>
    </location>
</feature>
<dbReference type="Pfam" id="PF12166">
    <property type="entry name" value="Piezo_cap"/>
    <property type="match status" value="1"/>
</dbReference>
<dbReference type="InterPro" id="IPR056768">
    <property type="entry name" value="THU_Piezo"/>
</dbReference>
<feature type="domain" description="Piezo TM1-24" evidence="14">
    <location>
        <begin position="29"/>
        <end position="101"/>
    </location>
</feature>
<evidence type="ECO:0000259" key="13">
    <source>
        <dbReference type="Pfam" id="PF23188"/>
    </source>
</evidence>
<feature type="transmembrane region" description="Helical" evidence="10">
    <location>
        <begin position="815"/>
        <end position="839"/>
    </location>
</feature>
<dbReference type="InterPro" id="IPR031805">
    <property type="entry name" value="Piezo_TM25-28"/>
</dbReference>
<keyword evidence="3" id="KW-0813">Transport</keyword>
<feature type="transmembrane region" description="Helical" evidence="10">
    <location>
        <begin position="415"/>
        <end position="437"/>
    </location>
</feature>
<dbReference type="InterPro" id="IPR056770">
    <property type="entry name" value="Piezo_THU9_anchor"/>
</dbReference>
<keyword evidence="8 10" id="KW-0472">Membrane</keyword>
<evidence type="ECO:0000313" key="16">
    <source>
        <dbReference type="EMBL" id="CAD7570257.1"/>
    </source>
</evidence>
<evidence type="ECO:0000259" key="12">
    <source>
        <dbReference type="Pfam" id="PF15917"/>
    </source>
</evidence>
<feature type="domain" description="Piezo THU9 and anchor" evidence="15">
    <location>
        <begin position="1054"/>
        <end position="1290"/>
    </location>
</feature>
<feature type="transmembrane region" description="Helical" evidence="10">
    <location>
        <begin position="1192"/>
        <end position="1211"/>
    </location>
</feature>
<dbReference type="InterPro" id="IPR056769">
    <property type="entry name" value="Piezo_TM1-24"/>
</dbReference>
<evidence type="ECO:0000256" key="7">
    <source>
        <dbReference type="ARBA" id="ARBA00023065"/>
    </source>
</evidence>
<feature type="transmembrane region" description="Helical" evidence="10">
    <location>
        <begin position="37"/>
        <end position="55"/>
    </location>
</feature>
<feature type="domain" description="Piezo TM1-24" evidence="14">
    <location>
        <begin position="104"/>
        <end position="145"/>
    </location>
</feature>
<feature type="transmembrane region" description="Helical" evidence="10">
    <location>
        <begin position="1056"/>
        <end position="1075"/>
    </location>
</feature>
<feature type="domain" description="Piezo transmembrane helical unit" evidence="13">
    <location>
        <begin position="828"/>
        <end position="948"/>
    </location>
</feature>
<dbReference type="PANTHER" id="PTHR47049:SF2">
    <property type="entry name" value="PIEZO-TYPE MECHANOSENSITIVE ION CHANNEL HOMOLOG"/>
    <property type="match status" value="1"/>
</dbReference>
<dbReference type="InterPro" id="IPR027272">
    <property type="entry name" value="Piezo"/>
</dbReference>
<keyword evidence="6 10" id="KW-1133">Transmembrane helix</keyword>
<evidence type="ECO:0000256" key="1">
    <source>
        <dbReference type="ARBA" id="ARBA00004651"/>
    </source>
</evidence>
<feature type="domain" description="Piezo non-specific cation channel cap" evidence="11">
    <location>
        <begin position="1451"/>
        <end position="1492"/>
    </location>
</feature>
<evidence type="ECO:0000256" key="8">
    <source>
        <dbReference type="ARBA" id="ARBA00023136"/>
    </source>
</evidence>
<feature type="transmembrane region" description="Helical" evidence="10">
    <location>
        <begin position="224"/>
        <end position="253"/>
    </location>
</feature>
<evidence type="ECO:0000256" key="4">
    <source>
        <dbReference type="ARBA" id="ARBA00022475"/>
    </source>
</evidence>
<evidence type="ECO:0000256" key="6">
    <source>
        <dbReference type="ARBA" id="ARBA00022989"/>
    </source>
</evidence>
<accession>A0A7R9J0H5</accession>